<keyword evidence="9" id="KW-1185">Reference proteome</keyword>
<dbReference type="InterPro" id="IPR027417">
    <property type="entry name" value="P-loop_NTPase"/>
</dbReference>
<dbReference type="SUPFAM" id="SSF52540">
    <property type="entry name" value="P-loop containing nucleoside triphosphate hydrolases"/>
    <property type="match status" value="1"/>
</dbReference>
<dbReference type="EMBL" id="LECW02000082">
    <property type="protein sequence ID" value="KRT87082.1"/>
    <property type="molecule type" value="Genomic_DNA"/>
</dbReference>
<dbReference type="Proteomes" id="UP000036168">
    <property type="component" value="Unassembled WGS sequence"/>
</dbReference>
<dbReference type="Pfam" id="PF00005">
    <property type="entry name" value="ABC_tran"/>
    <property type="match status" value="1"/>
</dbReference>
<dbReference type="EMBL" id="JARRTL010000027">
    <property type="protein sequence ID" value="MEC0487131.1"/>
    <property type="molecule type" value="Genomic_DNA"/>
</dbReference>
<dbReference type="AlphaFoldDB" id="A0A0T6BI04"/>
<evidence type="ECO:0000256" key="1">
    <source>
        <dbReference type="ARBA" id="ARBA00005417"/>
    </source>
</evidence>
<evidence type="ECO:0000313" key="9">
    <source>
        <dbReference type="Proteomes" id="UP001341297"/>
    </source>
</evidence>
<reference evidence="7 9" key="3">
    <citation type="submission" date="2023-03" db="EMBL/GenBank/DDBJ databases">
        <title>Agriculturally important microbes genome sequencing.</title>
        <authorList>
            <person name="Dunlap C."/>
        </authorList>
    </citation>
    <scope>NUCLEOTIDE SEQUENCE [LARGE SCALE GENOMIC DNA]</scope>
    <source>
        <strain evidence="7 9">CBP-3203</strain>
    </source>
</reference>
<evidence type="ECO:0000313" key="6">
    <source>
        <dbReference type="EMBL" id="KRT87082.1"/>
    </source>
</evidence>
<evidence type="ECO:0000256" key="2">
    <source>
        <dbReference type="ARBA" id="ARBA00022448"/>
    </source>
</evidence>
<evidence type="ECO:0000256" key="3">
    <source>
        <dbReference type="ARBA" id="ARBA00022741"/>
    </source>
</evidence>
<keyword evidence="4 6" id="KW-0067">ATP-binding</keyword>
<dbReference type="InterPro" id="IPR003593">
    <property type="entry name" value="AAA+_ATPase"/>
</dbReference>
<dbReference type="RefSeq" id="WP_048354139.1">
    <property type="nucleotide sequence ID" value="NZ_JARRTL010000027.1"/>
</dbReference>
<accession>A0A0T6BI04</accession>
<dbReference type="PANTHER" id="PTHR42798">
    <property type="entry name" value="LIPOPROTEIN-RELEASING SYSTEM ATP-BINDING PROTEIN LOLD"/>
    <property type="match status" value="1"/>
</dbReference>
<feature type="domain" description="ABC transporter" evidence="5">
    <location>
        <begin position="4"/>
        <end position="221"/>
    </location>
</feature>
<gene>
    <name evidence="6" type="ORF">AB447_208935</name>
    <name evidence="7" type="ORF">P8828_20465</name>
</gene>
<dbReference type="PANTHER" id="PTHR42798:SF6">
    <property type="entry name" value="CELL DIVISION ATP-BINDING PROTEIN FTSE"/>
    <property type="match status" value="1"/>
</dbReference>
<evidence type="ECO:0000259" key="5">
    <source>
        <dbReference type="PROSITE" id="PS50893"/>
    </source>
</evidence>
<dbReference type="InterPro" id="IPR017911">
    <property type="entry name" value="MacB-like_ATP-bd"/>
</dbReference>
<reference evidence="6" key="2">
    <citation type="submission" date="2015-10" db="EMBL/GenBank/DDBJ databases">
        <authorList>
            <person name="Gilbert D.G."/>
        </authorList>
    </citation>
    <scope>NUCLEOTIDE SEQUENCE</scope>
    <source>
        <strain evidence="6">GO-13</strain>
    </source>
</reference>
<evidence type="ECO:0000256" key="4">
    <source>
        <dbReference type="ARBA" id="ARBA00022840"/>
    </source>
</evidence>
<keyword evidence="3" id="KW-0547">Nucleotide-binding</keyword>
<reference evidence="6 8" key="1">
    <citation type="journal article" date="2015" name="Int. J. Syst. Evol. Microbiol.">
        <title>Bacillus glycinifermentans sp. nov., isolated from fermented soybean paste.</title>
        <authorList>
            <person name="Kim S.J."/>
            <person name="Dunlap C.A."/>
            <person name="Kwon S.W."/>
            <person name="Rooney A.P."/>
        </authorList>
    </citation>
    <scope>NUCLEOTIDE SEQUENCE [LARGE SCALE GENOMIC DNA]</scope>
    <source>
        <strain evidence="6 8">GO-13</strain>
    </source>
</reference>
<dbReference type="InterPro" id="IPR003439">
    <property type="entry name" value="ABC_transporter-like_ATP-bd"/>
</dbReference>
<protein>
    <submittedName>
        <fullName evidence="6 7">ABC transporter ATP-binding protein</fullName>
    </submittedName>
</protein>
<dbReference type="GO" id="GO:0005524">
    <property type="term" value="F:ATP binding"/>
    <property type="evidence" value="ECO:0007669"/>
    <property type="project" value="UniProtKB-KW"/>
</dbReference>
<dbReference type="CDD" id="cd03255">
    <property type="entry name" value="ABC_MJ0796_LolCDE_FtsE"/>
    <property type="match status" value="1"/>
</dbReference>
<sequence>MDLIKFKQVSKVFESGKQSKRVLNEIDLTIKENELVMITGRSGSGKTTLLNIIAGLDKPTSGSYFYKDIDITKKNYKQLASFRQHRIGIILQNYPLIDEKNVLENVRIPLWNSGLTKEEKNRRVIELLDYVGLEDKLSAYPKELSGGEAQRVATARALINDPDCILADEPTGSLDEESEQIIFDLLSDLHRRGKTIIIVTHNKELAEQGQRQIQLHNGAIS</sequence>
<comment type="similarity">
    <text evidence="1">Belongs to the ABC transporter superfamily.</text>
</comment>
<dbReference type="PROSITE" id="PS50893">
    <property type="entry name" value="ABC_TRANSPORTER_2"/>
    <property type="match status" value="1"/>
</dbReference>
<dbReference type="GO" id="GO:0098796">
    <property type="term" value="C:membrane protein complex"/>
    <property type="evidence" value="ECO:0007669"/>
    <property type="project" value="UniProtKB-ARBA"/>
</dbReference>
<evidence type="ECO:0000313" key="8">
    <source>
        <dbReference type="Proteomes" id="UP000036168"/>
    </source>
</evidence>
<name>A0A0T6BI04_9BACI</name>
<dbReference type="SMART" id="SM00382">
    <property type="entry name" value="AAA"/>
    <property type="match status" value="1"/>
</dbReference>
<dbReference type="Proteomes" id="UP001341297">
    <property type="component" value="Unassembled WGS sequence"/>
</dbReference>
<dbReference type="Gene3D" id="3.40.50.300">
    <property type="entry name" value="P-loop containing nucleotide triphosphate hydrolases"/>
    <property type="match status" value="1"/>
</dbReference>
<comment type="caution">
    <text evidence="6">The sequence shown here is derived from an EMBL/GenBank/DDBJ whole genome shotgun (WGS) entry which is preliminary data.</text>
</comment>
<evidence type="ECO:0000313" key="7">
    <source>
        <dbReference type="EMBL" id="MEC0487131.1"/>
    </source>
</evidence>
<organism evidence="6 8">
    <name type="scientific">Bacillus glycinifermentans</name>
    <dbReference type="NCBI Taxonomy" id="1664069"/>
    <lineage>
        <taxon>Bacteria</taxon>
        <taxon>Bacillati</taxon>
        <taxon>Bacillota</taxon>
        <taxon>Bacilli</taxon>
        <taxon>Bacillales</taxon>
        <taxon>Bacillaceae</taxon>
        <taxon>Bacillus</taxon>
    </lineage>
</organism>
<dbReference type="GO" id="GO:0022857">
    <property type="term" value="F:transmembrane transporter activity"/>
    <property type="evidence" value="ECO:0007669"/>
    <property type="project" value="UniProtKB-ARBA"/>
</dbReference>
<dbReference type="GO" id="GO:0016887">
    <property type="term" value="F:ATP hydrolysis activity"/>
    <property type="evidence" value="ECO:0007669"/>
    <property type="project" value="InterPro"/>
</dbReference>
<keyword evidence="2" id="KW-0813">Transport</keyword>
<dbReference type="FunFam" id="3.40.50.300:FF:000032">
    <property type="entry name" value="Export ABC transporter ATP-binding protein"/>
    <property type="match status" value="1"/>
</dbReference>
<proteinExistence type="inferred from homology"/>
<dbReference type="OrthoDB" id="9791546at2"/>